<dbReference type="PROSITE" id="PS50893">
    <property type="entry name" value="ABC_TRANSPORTER_2"/>
    <property type="match status" value="1"/>
</dbReference>
<dbReference type="Gene3D" id="1.20.1560.10">
    <property type="entry name" value="ABC transporter type 1, transmembrane domain"/>
    <property type="match status" value="1"/>
</dbReference>
<dbReference type="InterPro" id="IPR005074">
    <property type="entry name" value="Peptidase_C39"/>
</dbReference>
<evidence type="ECO:0000256" key="4">
    <source>
        <dbReference type="ARBA" id="ARBA00022840"/>
    </source>
</evidence>
<keyword evidence="2 7" id="KW-0812">Transmembrane</keyword>
<evidence type="ECO:0000256" key="2">
    <source>
        <dbReference type="ARBA" id="ARBA00022692"/>
    </source>
</evidence>
<evidence type="ECO:0000313" key="12">
    <source>
        <dbReference type="Proteomes" id="UP001149821"/>
    </source>
</evidence>
<proteinExistence type="predicted"/>
<feature type="domain" description="Peptidase C39" evidence="10">
    <location>
        <begin position="19"/>
        <end position="138"/>
    </location>
</feature>
<sequence length="713" mass="79994">MSSQNLNLSFFSKLPIYYQSEATECGITCLAMIGTYHGYELDVASARKKFNVSLNGTSLAEIISFAEVMGFQARPLSLEVDQIEGLQLPCILHWNMDHFVVLKKIKKNKVYLHNPALGEQVLSIQDFDQFFTGVALELTPSSSFERKSEVRSISLSGLLGSSLGLLRPLLYLFAFTVAIQILGIVSPLFTQWVIDKVLVSSDYSMLTILALGFIVIGLLQISTQFFRSWLLLIWSSRVNLQWSSRVYHHLLNLPTDWFSRRHIGDISSRFSSVSTIQQTISNNFIETILDGVFSLGILAIISIYSIKLTLIVVFFLSLYLVLRLVTYSKFKNYLELTILASAKTDSNFIEAVRGIVPIRLKGAASSRLRLWQNHKVNEINSSIKLSKLNIVISSTNGVIFCLETVFVIWMAALLVLSGEITIGMMIAFIAYKAQFIGRTIDLIDRTLELKMLRLHSERLADIMLEEKEELNLEGAFSRDFFESDIKFKNVSFKYDNNTPYVFKNVNFNVSPGESVAVTGKSGCGKTTLIKLLLLMNDCSEGSVEIAGHDIKSLNRNEYRNSIGVVMQDDQLFSGTILDNITFFDPSPDFELAMECAKTASIYDDIDKMPMKHRTLVGDMGDSLSGGQKQRIILARALYSKPKLLILDEATSHLDGENESIVNHRIKELGITSLIIAHRKETINMADRVLVLTSNGCSEVSVDQRANENNMELV</sequence>
<dbReference type="Gene3D" id="3.90.70.10">
    <property type="entry name" value="Cysteine proteinases"/>
    <property type="match status" value="1"/>
</dbReference>
<dbReference type="Pfam" id="PF00664">
    <property type="entry name" value="ABC_membrane"/>
    <property type="match status" value="1"/>
</dbReference>
<dbReference type="CDD" id="cd18567">
    <property type="entry name" value="ABC_6TM_CvaB_RaxB_like"/>
    <property type="match status" value="1"/>
</dbReference>
<dbReference type="InterPro" id="IPR039421">
    <property type="entry name" value="Type_1_exporter"/>
</dbReference>
<dbReference type="Gene3D" id="3.40.50.300">
    <property type="entry name" value="P-loop containing nucleotide triphosphate hydrolases"/>
    <property type="match status" value="1"/>
</dbReference>
<dbReference type="InterPro" id="IPR027417">
    <property type="entry name" value="P-loop_NTPase"/>
</dbReference>
<evidence type="ECO:0000256" key="5">
    <source>
        <dbReference type="ARBA" id="ARBA00022989"/>
    </source>
</evidence>
<name>A0ABT5QJ00_9GAMM</name>
<dbReference type="SMART" id="SM00382">
    <property type="entry name" value="AAA"/>
    <property type="match status" value="1"/>
</dbReference>
<dbReference type="InterPro" id="IPR003439">
    <property type="entry name" value="ABC_transporter-like_ATP-bd"/>
</dbReference>
<dbReference type="SUPFAM" id="SSF52540">
    <property type="entry name" value="P-loop containing nucleoside triphosphate hydrolases"/>
    <property type="match status" value="1"/>
</dbReference>
<evidence type="ECO:0000256" key="1">
    <source>
        <dbReference type="ARBA" id="ARBA00004651"/>
    </source>
</evidence>
<dbReference type="RefSeq" id="WP_274141238.1">
    <property type="nucleotide sequence ID" value="NZ_JAJUBB010000004.1"/>
</dbReference>
<dbReference type="SUPFAM" id="SSF90123">
    <property type="entry name" value="ABC transporter transmembrane region"/>
    <property type="match status" value="1"/>
</dbReference>
<dbReference type="InterPro" id="IPR011527">
    <property type="entry name" value="ABC1_TM_dom"/>
</dbReference>
<dbReference type="PROSITE" id="PS00211">
    <property type="entry name" value="ABC_TRANSPORTER_1"/>
    <property type="match status" value="1"/>
</dbReference>
<evidence type="ECO:0000259" key="10">
    <source>
        <dbReference type="PROSITE" id="PS50990"/>
    </source>
</evidence>
<keyword evidence="4" id="KW-0067">ATP-binding</keyword>
<comment type="caution">
    <text evidence="11">The sequence shown here is derived from an EMBL/GenBank/DDBJ whole genome shotgun (WGS) entry which is preliminary data.</text>
</comment>
<dbReference type="PROSITE" id="PS50929">
    <property type="entry name" value="ABC_TM1F"/>
    <property type="match status" value="1"/>
</dbReference>
<feature type="transmembrane region" description="Helical" evidence="7">
    <location>
        <begin position="406"/>
        <end position="431"/>
    </location>
</feature>
<feature type="transmembrane region" description="Helical" evidence="7">
    <location>
        <begin position="169"/>
        <end position="194"/>
    </location>
</feature>
<reference evidence="11" key="1">
    <citation type="submission" date="2021-12" db="EMBL/GenBank/DDBJ databases">
        <title>Enterovibrio ZSDZ35 sp. nov. and Enterovibrio ZSDZ42 sp. nov., isolated from coastal seawater in Qingdao.</title>
        <authorList>
            <person name="Zhang P."/>
        </authorList>
    </citation>
    <scope>NUCLEOTIDE SEQUENCE</scope>
    <source>
        <strain evidence="11">ZSDZ35</strain>
    </source>
</reference>
<keyword evidence="3" id="KW-0547">Nucleotide-binding</keyword>
<keyword evidence="5 7" id="KW-1133">Transmembrane helix</keyword>
<evidence type="ECO:0000313" key="11">
    <source>
        <dbReference type="EMBL" id="MDD1780971.1"/>
    </source>
</evidence>
<evidence type="ECO:0000259" key="9">
    <source>
        <dbReference type="PROSITE" id="PS50929"/>
    </source>
</evidence>
<feature type="domain" description="ABC transporter" evidence="8">
    <location>
        <begin position="485"/>
        <end position="713"/>
    </location>
</feature>
<dbReference type="Pfam" id="PF00005">
    <property type="entry name" value="ABC_tran"/>
    <property type="match status" value="1"/>
</dbReference>
<keyword evidence="12" id="KW-1185">Reference proteome</keyword>
<dbReference type="Pfam" id="PF03412">
    <property type="entry name" value="Peptidase_C39"/>
    <property type="match status" value="1"/>
</dbReference>
<evidence type="ECO:0000256" key="3">
    <source>
        <dbReference type="ARBA" id="ARBA00022741"/>
    </source>
</evidence>
<keyword evidence="6 7" id="KW-0472">Membrane</keyword>
<gene>
    <name evidence="11" type="ORF">LRP49_07120</name>
</gene>
<comment type="subcellular location">
    <subcellularLocation>
        <location evidence="1">Cell membrane</location>
        <topology evidence="1">Multi-pass membrane protein</topology>
    </subcellularLocation>
</comment>
<dbReference type="InterPro" id="IPR003593">
    <property type="entry name" value="AAA+_ATPase"/>
</dbReference>
<organism evidence="11 12">
    <name type="scientific">Enterovibrio qingdaonensis</name>
    <dbReference type="NCBI Taxonomy" id="2899818"/>
    <lineage>
        <taxon>Bacteria</taxon>
        <taxon>Pseudomonadati</taxon>
        <taxon>Pseudomonadota</taxon>
        <taxon>Gammaproteobacteria</taxon>
        <taxon>Vibrionales</taxon>
        <taxon>Vibrionaceae</taxon>
        <taxon>Enterovibrio</taxon>
    </lineage>
</organism>
<accession>A0ABT5QJ00</accession>
<dbReference type="Proteomes" id="UP001149821">
    <property type="component" value="Unassembled WGS sequence"/>
</dbReference>
<dbReference type="EMBL" id="JAJUBB010000004">
    <property type="protein sequence ID" value="MDD1780971.1"/>
    <property type="molecule type" value="Genomic_DNA"/>
</dbReference>
<dbReference type="InterPro" id="IPR036640">
    <property type="entry name" value="ABC1_TM_sf"/>
</dbReference>
<evidence type="ECO:0000256" key="7">
    <source>
        <dbReference type="SAM" id="Phobius"/>
    </source>
</evidence>
<feature type="domain" description="ABC transmembrane type-1" evidence="9">
    <location>
        <begin position="172"/>
        <end position="451"/>
    </location>
</feature>
<evidence type="ECO:0000256" key="6">
    <source>
        <dbReference type="ARBA" id="ARBA00023136"/>
    </source>
</evidence>
<evidence type="ECO:0000259" key="8">
    <source>
        <dbReference type="PROSITE" id="PS50893"/>
    </source>
</evidence>
<dbReference type="PROSITE" id="PS50990">
    <property type="entry name" value="PEPTIDASE_C39"/>
    <property type="match status" value="1"/>
</dbReference>
<dbReference type="PANTHER" id="PTHR24221">
    <property type="entry name" value="ATP-BINDING CASSETTE SUB-FAMILY B"/>
    <property type="match status" value="1"/>
</dbReference>
<feature type="transmembrane region" description="Helical" evidence="7">
    <location>
        <begin position="206"/>
        <end position="226"/>
    </location>
</feature>
<feature type="transmembrane region" description="Helical" evidence="7">
    <location>
        <begin position="292"/>
        <end position="322"/>
    </location>
</feature>
<dbReference type="InterPro" id="IPR017871">
    <property type="entry name" value="ABC_transporter-like_CS"/>
</dbReference>
<dbReference type="PANTHER" id="PTHR24221:SF606">
    <property type="entry name" value="COLICIN V SECRETION-PROCESSING ATP-BINDING PROTEIN"/>
    <property type="match status" value="1"/>
</dbReference>
<protein>
    <submittedName>
        <fullName evidence="11">Peptidase domain-containing ABC transporter</fullName>
    </submittedName>
</protein>